<feature type="transmembrane region" description="Helical" evidence="7">
    <location>
        <begin position="280"/>
        <end position="299"/>
    </location>
</feature>
<reference evidence="10" key="1">
    <citation type="journal article" date="2019" name="Int. J. Syst. Evol. Microbiol.">
        <title>The Global Catalogue of Microorganisms (GCM) 10K type strain sequencing project: providing services to taxonomists for standard genome sequencing and annotation.</title>
        <authorList>
            <consortium name="The Broad Institute Genomics Platform"/>
            <consortium name="The Broad Institute Genome Sequencing Center for Infectious Disease"/>
            <person name="Wu L."/>
            <person name="Ma J."/>
        </authorList>
    </citation>
    <scope>NUCLEOTIDE SEQUENCE [LARGE SCALE GENOMIC DNA]</scope>
    <source>
        <strain evidence="10">CGMCC 1.15043</strain>
    </source>
</reference>
<evidence type="ECO:0000256" key="4">
    <source>
        <dbReference type="ARBA" id="ARBA00022692"/>
    </source>
</evidence>
<evidence type="ECO:0000256" key="2">
    <source>
        <dbReference type="ARBA" id="ARBA00022448"/>
    </source>
</evidence>
<comment type="caution">
    <text evidence="9">The sequence shown here is derived from an EMBL/GenBank/DDBJ whole genome shotgun (WGS) entry which is preliminary data.</text>
</comment>
<keyword evidence="6 7" id="KW-0472">Membrane</keyword>
<evidence type="ECO:0000313" key="10">
    <source>
        <dbReference type="Proteomes" id="UP000615455"/>
    </source>
</evidence>
<evidence type="ECO:0000256" key="1">
    <source>
        <dbReference type="ARBA" id="ARBA00004651"/>
    </source>
</evidence>
<feature type="domain" description="Major facilitator superfamily (MFS) profile" evidence="8">
    <location>
        <begin position="16"/>
        <end position="397"/>
    </location>
</feature>
<dbReference type="Gene3D" id="1.20.1250.20">
    <property type="entry name" value="MFS general substrate transporter like domains"/>
    <property type="match status" value="1"/>
</dbReference>
<dbReference type="PROSITE" id="PS50850">
    <property type="entry name" value="MFS"/>
    <property type="match status" value="1"/>
</dbReference>
<dbReference type="Pfam" id="PF07690">
    <property type="entry name" value="MFS_1"/>
    <property type="match status" value="1"/>
</dbReference>
<keyword evidence="3" id="KW-1003">Cell membrane</keyword>
<gene>
    <name evidence="9" type="ORF">GCM10008018_61220</name>
</gene>
<feature type="transmembrane region" description="Helical" evidence="7">
    <location>
        <begin position="170"/>
        <end position="188"/>
    </location>
</feature>
<dbReference type="EMBL" id="BMHE01000051">
    <property type="protein sequence ID" value="GGA07142.1"/>
    <property type="molecule type" value="Genomic_DNA"/>
</dbReference>
<dbReference type="PANTHER" id="PTHR43414">
    <property type="entry name" value="MULTIDRUG RESISTANCE PROTEIN MDTG"/>
    <property type="match status" value="1"/>
</dbReference>
<protein>
    <submittedName>
        <fullName evidence="9">MFS transporter</fullName>
    </submittedName>
</protein>
<feature type="transmembrane region" description="Helical" evidence="7">
    <location>
        <begin position="373"/>
        <end position="393"/>
    </location>
</feature>
<dbReference type="RefSeq" id="WP_189019070.1">
    <property type="nucleotide sequence ID" value="NZ_BMHE01000051.1"/>
</dbReference>
<keyword evidence="2" id="KW-0813">Transport</keyword>
<keyword evidence="5 7" id="KW-1133">Transmembrane helix</keyword>
<dbReference type="CDD" id="cd17329">
    <property type="entry name" value="MFS_MdtH_MDR_like"/>
    <property type="match status" value="1"/>
</dbReference>
<evidence type="ECO:0000259" key="8">
    <source>
        <dbReference type="PROSITE" id="PS50850"/>
    </source>
</evidence>
<evidence type="ECO:0000256" key="7">
    <source>
        <dbReference type="SAM" id="Phobius"/>
    </source>
</evidence>
<dbReference type="InterPro" id="IPR036259">
    <property type="entry name" value="MFS_trans_sf"/>
</dbReference>
<evidence type="ECO:0000313" key="9">
    <source>
        <dbReference type="EMBL" id="GGA07142.1"/>
    </source>
</evidence>
<feature type="transmembrane region" description="Helical" evidence="7">
    <location>
        <begin position="254"/>
        <end position="273"/>
    </location>
</feature>
<evidence type="ECO:0000256" key="5">
    <source>
        <dbReference type="ARBA" id="ARBA00022989"/>
    </source>
</evidence>
<dbReference type="InterPro" id="IPR020846">
    <property type="entry name" value="MFS_dom"/>
</dbReference>
<evidence type="ECO:0000256" key="3">
    <source>
        <dbReference type="ARBA" id="ARBA00022475"/>
    </source>
</evidence>
<feature type="transmembrane region" description="Helical" evidence="7">
    <location>
        <begin position="83"/>
        <end position="101"/>
    </location>
</feature>
<accession>A0ABQ1FCX0</accession>
<sequence>MHRIPLFSLISKYDTAIWVRVVGTILTSLAGFMMRPYLVYYLYDKLDGSILLSMLIVGLQPLVGIFVNLYAGSLSDRYGRKPMILAALVIQAFAVGGYMFASHVWEFALISIINGIGHAMYQPAANAQISDVVPEEKRAEVFALLHTALNMGSAFGPLLGLLLFTWNPTIIFLTCSVALLAYAGLVVWKVPETLPMKSAAQQAAAKNKQKIRWRDHKPLLWITLLMMPVTMLYAQVETTFPLHLQQHFENYKTVFAAIITFNGCVVIALQLWIAKRTERVAPYLIIAVSYVLFAVVSVGYGVVPFFALLLFVEFLFTIGEMLNGPHIQKVISIIAPEDQRGWYFSIFGMNWQLSRAIGPVLGGFLFTHYGGKMMFILLGVLLLFAGFAQTMYVRNLNRKQDELALVSKPDLQVQA</sequence>
<comment type="subcellular location">
    <subcellularLocation>
        <location evidence="1">Cell membrane</location>
        <topology evidence="1">Multi-pass membrane protein</topology>
    </subcellularLocation>
</comment>
<dbReference type="Proteomes" id="UP000615455">
    <property type="component" value="Unassembled WGS sequence"/>
</dbReference>
<feature type="transmembrane region" description="Helical" evidence="7">
    <location>
        <begin position="21"/>
        <end position="43"/>
    </location>
</feature>
<keyword evidence="10" id="KW-1185">Reference proteome</keyword>
<evidence type="ECO:0000256" key="6">
    <source>
        <dbReference type="ARBA" id="ARBA00023136"/>
    </source>
</evidence>
<name>A0ABQ1FCX0_9BACL</name>
<dbReference type="PANTHER" id="PTHR43414:SF1">
    <property type="entry name" value="PEPTIDE PERMEASE"/>
    <property type="match status" value="1"/>
</dbReference>
<feature type="transmembrane region" description="Helical" evidence="7">
    <location>
        <begin position="218"/>
        <end position="234"/>
    </location>
</feature>
<dbReference type="SUPFAM" id="SSF103473">
    <property type="entry name" value="MFS general substrate transporter"/>
    <property type="match status" value="1"/>
</dbReference>
<feature type="transmembrane region" description="Helical" evidence="7">
    <location>
        <begin position="49"/>
        <end position="71"/>
    </location>
</feature>
<dbReference type="InterPro" id="IPR011701">
    <property type="entry name" value="MFS"/>
</dbReference>
<proteinExistence type="predicted"/>
<organism evidence="9 10">
    <name type="scientific">Paenibacillus marchantiophytorum</name>
    <dbReference type="NCBI Taxonomy" id="1619310"/>
    <lineage>
        <taxon>Bacteria</taxon>
        <taxon>Bacillati</taxon>
        <taxon>Bacillota</taxon>
        <taxon>Bacilli</taxon>
        <taxon>Bacillales</taxon>
        <taxon>Paenibacillaceae</taxon>
        <taxon>Paenibacillus</taxon>
    </lineage>
</organism>
<keyword evidence="4 7" id="KW-0812">Transmembrane</keyword>